<name>A0A368GUB4_ANCCA</name>
<organism evidence="3 4">
    <name type="scientific">Ancylostoma caninum</name>
    <name type="common">Dog hookworm</name>
    <dbReference type="NCBI Taxonomy" id="29170"/>
    <lineage>
        <taxon>Eukaryota</taxon>
        <taxon>Metazoa</taxon>
        <taxon>Ecdysozoa</taxon>
        <taxon>Nematoda</taxon>
        <taxon>Chromadorea</taxon>
        <taxon>Rhabditida</taxon>
        <taxon>Rhabditina</taxon>
        <taxon>Rhabditomorpha</taxon>
        <taxon>Strongyloidea</taxon>
        <taxon>Ancylostomatidae</taxon>
        <taxon>Ancylostomatinae</taxon>
        <taxon>Ancylostoma</taxon>
    </lineage>
</organism>
<accession>A0A368GUB4</accession>
<feature type="transmembrane region" description="Helical" evidence="2">
    <location>
        <begin position="6"/>
        <end position="25"/>
    </location>
</feature>
<protein>
    <submittedName>
        <fullName evidence="3">Uncharacterized protein</fullName>
    </submittedName>
</protein>
<keyword evidence="2" id="KW-0472">Membrane</keyword>
<sequence>MSSSNPFVLVVMALIGIVLAYWYYLEKARKETAQQDRPCESKCKYDLPVDKVSAYSLDQETNLKPSSKKKESTQETQEDSGDEWTAADKNNSVVSKETNKSKKSDENSKKKSPTKKKGSGIGTAECIDEIAPQVASKYTFLKKHGQENLSPFSEPISEQDLDLYECSGSPTKNAVSQQRRLNAALSSLFNTNTIRSQLISDAKSGLRSLDDTKEGRPNSEDRPKSEEKPKSKSSSKSTKKSPFAGKFSKSKSGKRKKFAMQSDDLFTPPCTVKLTLVTFFYPN</sequence>
<keyword evidence="2" id="KW-0812">Transmembrane</keyword>
<reference evidence="3 4" key="1">
    <citation type="submission" date="2014-10" db="EMBL/GenBank/DDBJ databases">
        <title>Draft genome of the hookworm Ancylostoma caninum.</title>
        <authorList>
            <person name="Mitreva M."/>
        </authorList>
    </citation>
    <scope>NUCLEOTIDE SEQUENCE [LARGE SCALE GENOMIC DNA]</scope>
    <source>
        <strain evidence="3 4">Baltimore</strain>
    </source>
</reference>
<dbReference type="Proteomes" id="UP000252519">
    <property type="component" value="Unassembled WGS sequence"/>
</dbReference>
<dbReference type="EMBL" id="JOJR01000076">
    <property type="protein sequence ID" value="RCN46595.1"/>
    <property type="molecule type" value="Genomic_DNA"/>
</dbReference>
<evidence type="ECO:0000313" key="3">
    <source>
        <dbReference type="EMBL" id="RCN46595.1"/>
    </source>
</evidence>
<feature type="region of interest" description="Disordered" evidence="1">
    <location>
        <begin position="56"/>
        <end position="121"/>
    </location>
</feature>
<keyword evidence="4" id="KW-1185">Reference proteome</keyword>
<evidence type="ECO:0000256" key="1">
    <source>
        <dbReference type="SAM" id="MobiDB-lite"/>
    </source>
</evidence>
<evidence type="ECO:0000256" key="2">
    <source>
        <dbReference type="SAM" id="Phobius"/>
    </source>
</evidence>
<feature type="region of interest" description="Disordered" evidence="1">
    <location>
        <begin position="205"/>
        <end position="262"/>
    </location>
</feature>
<evidence type="ECO:0000313" key="4">
    <source>
        <dbReference type="Proteomes" id="UP000252519"/>
    </source>
</evidence>
<keyword evidence="2" id="KW-1133">Transmembrane helix</keyword>
<gene>
    <name evidence="3" type="ORF">ANCCAN_07331</name>
</gene>
<feature type="compositionally biased region" description="Basic residues" evidence="1">
    <location>
        <begin position="248"/>
        <end position="258"/>
    </location>
</feature>
<feature type="compositionally biased region" description="Polar residues" evidence="1">
    <location>
        <begin position="56"/>
        <end position="65"/>
    </location>
</feature>
<feature type="compositionally biased region" description="Basic and acidic residues" evidence="1">
    <location>
        <begin position="97"/>
        <end position="109"/>
    </location>
</feature>
<proteinExistence type="predicted"/>
<comment type="caution">
    <text evidence="3">The sequence shown here is derived from an EMBL/GenBank/DDBJ whole genome shotgun (WGS) entry which is preliminary data.</text>
</comment>
<feature type="compositionally biased region" description="Basic and acidic residues" evidence="1">
    <location>
        <begin position="208"/>
        <end position="230"/>
    </location>
</feature>
<dbReference type="OrthoDB" id="5897547at2759"/>
<dbReference type="AlphaFoldDB" id="A0A368GUB4"/>